<dbReference type="EMBL" id="JARKIB010000237">
    <property type="protein sequence ID" value="KAJ7720732.1"/>
    <property type="molecule type" value="Genomic_DNA"/>
</dbReference>
<protein>
    <submittedName>
        <fullName evidence="2">Uncharacterized protein</fullName>
    </submittedName>
</protein>
<keyword evidence="1" id="KW-0472">Membrane</keyword>
<proteinExistence type="predicted"/>
<name>A0AAD7HIP5_9AGAR</name>
<sequence length="153" mass="17164">MFLVGWNQGFRTTTDREGATWSQRYVFLRFFILPAVLHNLGVSSAFSGLPQLVSLFILLISFLGPFAEPIISTVQRLAAYITFSIQMACSFLVGTHCFILISSTTHRNPRAQKTTGTPAHEQIEPFGIIDHVPTILWDESRDSFVAWVLCPCL</sequence>
<feature type="transmembrane region" description="Helical" evidence="1">
    <location>
        <begin position="52"/>
        <end position="71"/>
    </location>
</feature>
<dbReference type="AlphaFoldDB" id="A0AAD7HIP5"/>
<evidence type="ECO:0000256" key="1">
    <source>
        <dbReference type="SAM" id="Phobius"/>
    </source>
</evidence>
<organism evidence="2 3">
    <name type="scientific">Mycena metata</name>
    <dbReference type="NCBI Taxonomy" id="1033252"/>
    <lineage>
        <taxon>Eukaryota</taxon>
        <taxon>Fungi</taxon>
        <taxon>Dikarya</taxon>
        <taxon>Basidiomycota</taxon>
        <taxon>Agaricomycotina</taxon>
        <taxon>Agaricomycetes</taxon>
        <taxon>Agaricomycetidae</taxon>
        <taxon>Agaricales</taxon>
        <taxon>Marasmiineae</taxon>
        <taxon>Mycenaceae</taxon>
        <taxon>Mycena</taxon>
    </lineage>
</organism>
<reference evidence="2" key="1">
    <citation type="submission" date="2023-03" db="EMBL/GenBank/DDBJ databases">
        <title>Massive genome expansion in bonnet fungi (Mycena s.s.) driven by repeated elements and novel gene families across ecological guilds.</title>
        <authorList>
            <consortium name="Lawrence Berkeley National Laboratory"/>
            <person name="Harder C.B."/>
            <person name="Miyauchi S."/>
            <person name="Viragh M."/>
            <person name="Kuo A."/>
            <person name="Thoen E."/>
            <person name="Andreopoulos B."/>
            <person name="Lu D."/>
            <person name="Skrede I."/>
            <person name="Drula E."/>
            <person name="Henrissat B."/>
            <person name="Morin E."/>
            <person name="Kohler A."/>
            <person name="Barry K."/>
            <person name="LaButti K."/>
            <person name="Morin E."/>
            <person name="Salamov A."/>
            <person name="Lipzen A."/>
            <person name="Mereny Z."/>
            <person name="Hegedus B."/>
            <person name="Baldrian P."/>
            <person name="Stursova M."/>
            <person name="Weitz H."/>
            <person name="Taylor A."/>
            <person name="Grigoriev I.V."/>
            <person name="Nagy L.G."/>
            <person name="Martin F."/>
            <person name="Kauserud H."/>
        </authorList>
    </citation>
    <scope>NUCLEOTIDE SEQUENCE</scope>
    <source>
        <strain evidence="2">CBHHK182m</strain>
    </source>
</reference>
<feature type="transmembrane region" description="Helical" evidence="1">
    <location>
        <begin position="26"/>
        <end position="46"/>
    </location>
</feature>
<accession>A0AAD7HIP5</accession>
<gene>
    <name evidence="2" type="ORF">B0H16DRAFT_1604277</name>
</gene>
<evidence type="ECO:0000313" key="2">
    <source>
        <dbReference type="EMBL" id="KAJ7720732.1"/>
    </source>
</evidence>
<evidence type="ECO:0000313" key="3">
    <source>
        <dbReference type="Proteomes" id="UP001215598"/>
    </source>
</evidence>
<feature type="transmembrane region" description="Helical" evidence="1">
    <location>
        <begin position="78"/>
        <end position="101"/>
    </location>
</feature>
<keyword evidence="1" id="KW-0812">Transmembrane</keyword>
<comment type="caution">
    <text evidence="2">The sequence shown here is derived from an EMBL/GenBank/DDBJ whole genome shotgun (WGS) entry which is preliminary data.</text>
</comment>
<keyword evidence="1" id="KW-1133">Transmembrane helix</keyword>
<dbReference type="Proteomes" id="UP001215598">
    <property type="component" value="Unassembled WGS sequence"/>
</dbReference>
<keyword evidence="3" id="KW-1185">Reference proteome</keyword>